<dbReference type="InterPro" id="IPR015378">
    <property type="entry name" value="Transposase-like_Mu_C"/>
</dbReference>
<dbReference type="Proteomes" id="UP001610861">
    <property type="component" value="Unassembled WGS sequence"/>
</dbReference>
<evidence type="ECO:0000256" key="1">
    <source>
        <dbReference type="SAM" id="MobiDB-lite"/>
    </source>
</evidence>
<protein>
    <submittedName>
        <fullName evidence="3">Mu transposase C-terminal domain-containing protein</fullName>
    </submittedName>
</protein>
<accession>A0ABW7QEH0</accession>
<feature type="domain" description="Transposase-like Mu C-terminal" evidence="2">
    <location>
        <begin position="20"/>
        <end position="75"/>
    </location>
</feature>
<feature type="region of interest" description="Disordered" evidence="1">
    <location>
        <begin position="158"/>
        <end position="221"/>
    </location>
</feature>
<dbReference type="EMBL" id="JBIQWL010000015">
    <property type="protein sequence ID" value="MFH8253051.1"/>
    <property type="molecule type" value="Genomic_DNA"/>
</dbReference>
<evidence type="ECO:0000259" key="2">
    <source>
        <dbReference type="Pfam" id="PF09299"/>
    </source>
</evidence>
<feature type="compositionally biased region" description="Low complexity" evidence="1">
    <location>
        <begin position="186"/>
        <end position="195"/>
    </location>
</feature>
<sequence>MLREITPELPIPFGLDEYISLLPREQRTIQDYGINIGYRRYSSARLRDIAAATPGLARRKWNIRRDPLNVYTVWLEYGEEFVPLTWRSGDAQMPFRDEVLRSLRATDGTPRVDTSRESAALKEGLRRGRYGDPAAARSDARARAALEDPMALTRHLEAMPAPPAEEDEVAPDPRFRRTGGNGFLDGAGDAVAAGDPGDEALWVESGGFTGQSDPVRERLDD</sequence>
<name>A0ABW7QEH0_9MICO</name>
<evidence type="ECO:0000313" key="4">
    <source>
        <dbReference type="Proteomes" id="UP001610861"/>
    </source>
</evidence>
<organism evidence="3 4">
    <name type="scientific">Microbacterium alkaliflavum</name>
    <dbReference type="NCBI Taxonomy" id="3248839"/>
    <lineage>
        <taxon>Bacteria</taxon>
        <taxon>Bacillati</taxon>
        <taxon>Actinomycetota</taxon>
        <taxon>Actinomycetes</taxon>
        <taxon>Micrococcales</taxon>
        <taxon>Microbacteriaceae</taxon>
        <taxon>Microbacterium</taxon>
    </lineage>
</organism>
<comment type="caution">
    <text evidence="3">The sequence shown here is derived from an EMBL/GenBank/DDBJ whole genome shotgun (WGS) entry which is preliminary data.</text>
</comment>
<evidence type="ECO:0000313" key="3">
    <source>
        <dbReference type="EMBL" id="MFH8253051.1"/>
    </source>
</evidence>
<reference evidence="3 4" key="1">
    <citation type="submission" date="2024-09" db="EMBL/GenBank/DDBJ databases">
        <authorList>
            <person name="Pan X."/>
        </authorList>
    </citation>
    <scope>NUCLEOTIDE SEQUENCE [LARGE SCALE GENOMIC DNA]</scope>
    <source>
        <strain evidence="3 4">B2969</strain>
    </source>
</reference>
<dbReference type="RefSeq" id="WP_397558521.1">
    <property type="nucleotide sequence ID" value="NZ_JBIQWL010000015.1"/>
</dbReference>
<proteinExistence type="predicted"/>
<dbReference type="Pfam" id="PF09299">
    <property type="entry name" value="Mu-transpos_C"/>
    <property type="match status" value="1"/>
</dbReference>
<keyword evidence="4" id="KW-1185">Reference proteome</keyword>
<gene>
    <name evidence="3" type="ORF">ACH3VR_21975</name>
</gene>